<evidence type="ECO:0000259" key="7">
    <source>
        <dbReference type="Pfam" id="PF08281"/>
    </source>
</evidence>
<dbReference type="InterPro" id="IPR013324">
    <property type="entry name" value="RNA_pol_sigma_r3/r4-like"/>
</dbReference>
<dbReference type="EMBL" id="JADCKC010000001">
    <property type="protein sequence ID" value="MBE5036822.1"/>
    <property type="molecule type" value="Genomic_DNA"/>
</dbReference>
<keyword evidence="2" id="KW-0805">Transcription regulation</keyword>
<dbReference type="SUPFAM" id="SSF88659">
    <property type="entry name" value="Sigma3 and sigma4 domains of RNA polymerase sigma factors"/>
    <property type="match status" value="1"/>
</dbReference>
<gene>
    <name evidence="8" type="ORF">INF35_03360</name>
</gene>
<dbReference type="CDD" id="cd06171">
    <property type="entry name" value="Sigma70_r4"/>
    <property type="match status" value="1"/>
</dbReference>
<keyword evidence="4" id="KW-0238">DNA-binding</keyword>
<keyword evidence="9" id="KW-1185">Reference proteome</keyword>
<dbReference type="InterPro" id="IPR014284">
    <property type="entry name" value="RNA_pol_sigma-70_dom"/>
</dbReference>
<proteinExistence type="inferred from homology"/>
<evidence type="ECO:0000256" key="3">
    <source>
        <dbReference type="ARBA" id="ARBA00023082"/>
    </source>
</evidence>
<comment type="similarity">
    <text evidence="1">Belongs to the sigma-70 factor family. ECF subfamily.</text>
</comment>
<dbReference type="NCBIfam" id="TIGR02937">
    <property type="entry name" value="sigma70-ECF"/>
    <property type="match status" value="1"/>
</dbReference>
<evidence type="ECO:0000259" key="6">
    <source>
        <dbReference type="Pfam" id="PF04542"/>
    </source>
</evidence>
<protein>
    <submittedName>
        <fullName evidence="8">RNA polymerase sigma factor</fullName>
    </submittedName>
</protein>
<name>A0ABR9R1J4_9FIRM</name>
<evidence type="ECO:0000256" key="5">
    <source>
        <dbReference type="ARBA" id="ARBA00023163"/>
    </source>
</evidence>
<comment type="caution">
    <text evidence="8">The sequence shown here is derived from an EMBL/GenBank/DDBJ whole genome shotgun (WGS) entry which is preliminary data.</text>
</comment>
<dbReference type="Gene3D" id="1.10.10.10">
    <property type="entry name" value="Winged helix-like DNA-binding domain superfamily/Winged helix DNA-binding domain"/>
    <property type="match status" value="1"/>
</dbReference>
<dbReference type="InterPro" id="IPR013249">
    <property type="entry name" value="RNA_pol_sigma70_r4_t2"/>
</dbReference>
<dbReference type="InterPro" id="IPR036388">
    <property type="entry name" value="WH-like_DNA-bd_sf"/>
</dbReference>
<feature type="domain" description="RNA polymerase sigma-70 region 2" evidence="6">
    <location>
        <begin position="9"/>
        <end position="75"/>
    </location>
</feature>
<keyword evidence="3" id="KW-0731">Sigma factor</keyword>
<dbReference type="RefSeq" id="WP_193500104.1">
    <property type="nucleotide sequence ID" value="NZ_JADCKC010000001.1"/>
</dbReference>
<feature type="domain" description="RNA polymerase sigma factor 70 region 4 type 2" evidence="7">
    <location>
        <begin position="113"/>
        <end position="152"/>
    </location>
</feature>
<dbReference type="Proteomes" id="UP000768567">
    <property type="component" value="Unassembled WGS sequence"/>
</dbReference>
<dbReference type="InterPro" id="IPR039425">
    <property type="entry name" value="RNA_pol_sigma-70-like"/>
</dbReference>
<dbReference type="Gene3D" id="1.10.1740.10">
    <property type="match status" value="1"/>
</dbReference>
<accession>A0ABR9R1J4</accession>
<evidence type="ECO:0000256" key="1">
    <source>
        <dbReference type="ARBA" id="ARBA00010641"/>
    </source>
</evidence>
<organism evidence="8 9">
    <name type="scientific">Gemmiger gallinarum</name>
    <dbReference type="NCBI Taxonomy" id="2779354"/>
    <lineage>
        <taxon>Bacteria</taxon>
        <taxon>Bacillati</taxon>
        <taxon>Bacillota</taxon>
        <taxon>Clostridia</taxon>
        <taxon>Eubacteriales</taxon>
        <taxon>Gemmiger</taxon>
    </lineage>
</organism>
<dbReference type="InterPro" id="IPR013325">
    <property type="entry name" value="RNA_pol_sigma_r2"/>
</dbReference>
<dbReference type="PANTHER" id="PTHR43133">
    <property type="entry name" value="RNA POLYMERASE ECF-TYPE SIGMA FACTO"/>
    <property type="match status" value="1"/>
</dbReference>
<keyword evidence="5" id="KW-0804">Transcription</keyword>
<dbReference type="Pfam" id="PF08281">
    <property type="entry name" value="Sigma70_r4_2"/>
    <property type="match status" value="1"/>
</dbReference>
<dbReference type="PANTHER" id="PTHR43133:SF8">
    <property type="entry name" value="RNA POLYMERASE SIGMA FACTOR HI_1459-RELATED"/>
    <property type="match status" value="1"/>
</dbReference>
<dbReference type="InterPro" id="IPR007627">
    <property type="entry name" value="RNA_pol_sigma70_r2"/>
</dbReference>
<dbReference type="Pfam" id="PF04542">
    <property type="entry name" value="Sigma70_r2"/>
    <property type="match status" value="1"/>
</dbReference>
<evidence type="ECO:0000256" key="4">
    <source>
        <dbReference type="ARBA" id="ARBA00023125"/>
    </source>
</evidence>
<evidence type="ECO:0000256" key="2">
    <source>
        <dbReference type="ARBA" id="ARBA00023015"/>
    </source>
</evidence>
<reference evidence="8 9" key="1">
    <citation type="submission" date="2020-10" db="EMBL/GenBank/DDBJ databases">
        <title>ChiBAC.</title>
        <authorList>
            <person name="Zenner C."/>
            <person name="Hitch T.C.A."/>
            <person name="Clavel T."/>
        </authorList>
    </citation>
    <scope>NUCLEOTIDE SEQUENCE [LARGE SCALE GENOMIC DNA]</scope>
    <source>
        <strain evidence="8 9">DSM 109015</strain>
    </source>
</reference>
<evidence type="ECO:0000313" key="9">
    <source>
        <dbReference type="Proteomes" id="UP000768567"/>
    </source>
</evidence>
<evidence type="ECO:0000313" key="8">
    <source>
        <dbReference type="EMBL" id="MBE5036822.1"/>
    </source>
</evidence>
<dbReference type="SUPFAM" id="SSF88946">
    <property type="entry name" value="Sigma2 domain of RNA polymerase sigma factors"/>
    <property type="match status" value="1"/>
</dbReference>
<sequence length="168" mass="19854">MAQSSIEQLYLAYRQDVYRYLCSLTHSTSEAEDLLSETFLRALKRLPFFRGDCAAKTWLFGIARNVWLESLRKRRPALDLDDLLDWYLEDRFAADSDARETLRRVRDLLTQKDERSSRVLYMRAEGYTYAEIAARLGISENSARVIEHRTRTWLKATLQKEGYWDESK</sequence>